<dbReference type="RefSeq" id="WP_138152698.1">
    <property type="nucleotide sequence ID" value="NZ_VANU01000004.1"/>
</dbReference>
<sequence length="158" mass="18238">MLKEFISSFKSCVLSTIDEKGNPFTSYAPFIIKDGKYYVYISSMAKHTQNLDLHKKVALFFVEDEISCENIFGRKRVVLQCNSKKLQRDTESFEELVNIFEEKHGSTMKMLKSMKDFSFYEFEVFDGEAVFGFGEAYNVGGKNFDELVERKGLSGHKK</sequence>
<dbReference type="GO" id="GO:0005829">
    <property type="term" value="C:cytosol"/>
    <property type="evidence" value="ECO:0007669"/>
    <property type="project" value="TreeGrafter"/>
</dbReference>
<dbReference type="InterPro" id="IPR052019">
    <property type="entry name" value="F420H2_bilvrd_red/Heme_oxyg"/>
</dbReference>
<evidence type="ECO:0000313" key="3">
    <source>
        <dbReference type="EMBL" id="TLP37553.1"/>
    </source>
</evidence>
<dbReference type="GO" id="GO:0016627">
    <property type="term" value="F:oxidoreductase activity, acting on the CH-CH group of donors"/>
    <property type="evidence" value="ECO:0007669"/>
    <property type="project" value="TreeGrafter"/>
</dbReference>
<dbReference type="EMBL" id="VANU01000004">
    <property type="protein sequence ID" value="TLP37553.1"/>
    <property type="molecule type" value="Genomic_DNA"/>
</dbReference>
<dbReference type="Proteomes" id="UP000308901">
    <property type="component" value="Unassembled WGS sequence"/>
</dbReference>
<accession>A0A5R8Y0F4</accession>
<keyword evidence="1" id="KW-0560">Oxidoreductase</keyword>
<dbReference type="PANTHER" id="PTHR35176">
    <property type="entry name" value="HEME OXYGENASE HI_0854-RELATED"/>
    <property type="match status" value="1"/>
</dbReference>
<evidence type="ECO:0000259" key="2">
    <source>
        <dbReference type="Pfam" id="PF01243"/>
    </source>
</evidence>
<proteinExistence type="predicted"/>
<dbReference type="InterPro" id="IPR014419">
    <property type="entry name" value="HutZ"/>
</dbReference>
<dbReference type="InterPro" id="IPR012349">
    <property type="entry name" value="Split_barrel_FMN-bd"/>
</dbReference>
<evidence type="ECO:0000313" key="4">
    <source>
        <dbReference type="Proteomes" id="UP000308901"/>
    </source>
</evidence>
<protein>
    <submittedName>
        <fullName evidence="3">Heme iron utilization protein</fullName>
    </submittedName>
</protein>
<keyword evidence="4" id="KW-1185">Reference proteome</keyword>
<dbReference type="GO" id="GO:0070967">
    <property type="term" value="F:coenzyme F420 binding"/>
    <property type="evidence" value="ECO:0007669"/>
    <property type="project" value="TreeGrafter"/>
</dbReference>
<dbReference type="Gene3D" id="2.30.110.10">
    <property type="entry name" value="Electron Transport, Fmn-binding Protein, Chain A"/>
    <property type="match status" value="1"/>
</dbReference>
<evidence type="ECO:0000256" key="1">
    <source>
        <dbReference type="ARBA" id="ARBA00023002"/>
    </source>
</evidence>
<dbReference type="AlphaFoldDB" id="A0A5R8Y0F4"/>
<feature type="domain" description="Pyridoxamine 5'-phosphate oxidase N-terminal" evidence="2">
    <location>
        <begin position="2"/>
        <end position="127"/>
    </location>
</feature>
<dbReference type="Pfam" id="PF01243">
    <property type="entry name" value="PNPOx_N"/>
    <property type="match status" value="1"/>
</dbReference>
<organism evidence="3 4">
    <name type="scientific">Arcobacter arenosus</name>
    <dbReference type="NCBI Taxonomy" id="2576037"/>
    <lineage>
        <taxon>Bacteria</taxon>
        <taxon>Pseudomonadati</taxon>
        <taxon>Campylobacterota</taxon>
        <taxon>Epsilonproteobacteria</taxon>
        <taxon>Campylobacterales</taxon>
        <taxon>Arcobacteraceae</taxon>
        <taxon>Arcobacter</taxon>
    </lineage>
</organism>
<dbReference type="InterPro" id="IPR011576">
    <property type="entry name" value="Pyridox_Oxase_N"/>
</dbReference>
<dbReference type="PANTHER" id="PTHR35176:SF6">
    <property type="entry name" value="HEME OXYGENASE HI_0854-RELATED"/>
    <property type="match status" value="1"/>
</dbReference>
<dbReference type="SUPFAM" id="SSF50475">
    <property type="entry name" value="FMN-binding split barrel"/>
    <property type="match status" value="1"/>
</dbReference>
<gene>
    <name evidence="3" type="ORF">FDK22_09515</name>
</gene>
<reference evidence="3 4" key="1">
    <citation type="submission" date="2019-05" db="EMBL/GenBank/DDBJ databases">
        <title>Arcobacter sp. nov., isolated from sea sediment.</title>
        <authorList>
            <person name="Kim W."/>
        </authorList>
    </citation>
    <scope>NUCLEOTIDE SEQUENCE [LARGE SCALE GENOMIC DNA]</scope>
    <source>
        <strain evidence="3 4">CAU 1517</strain>
    </source>
</reference>
<dbReference type="PIRSF" id="PIRSF004633">
    <property type="entry name" value="UCP_PLP_oxd"/>
    <property type="match status" value="1"/>
</dbReference>
<comment type="caution">
    <text evidence="3">The sequence shown here is derived from an EMBL/GenBank/DDBJ whole genome shotgun (WGS) entry which is preliminary data.</text>
</comment>
<dbReference type="OrthoDB" id="5345368at2"/>
<name>A0A5R8Y0F4_9BACT</name>